<dbReference type="GO" id="GO:0004040">
    <property type="term" value="F:amidase activity"/>
    <property type="evidence" value="ECO:0007669"/>
    <property type="project" value="InterPro"/>
</dbReference>
<evidence type="ECO:0000313" key="6">
    <source>
        <dbReference type="Proteomes" id="UP000225351"/>
    </source>
</evidence>
<dbReference type="EMBL" id="KY945241">
    <property type="protein sequence ID" value="ARW56947.1"/>
    <property type="molecule type" value="Genomic_RNA"/>
</dbReference>
<dbReference type="RefSeq" id="YP_010090333.1">
    <property type="nucleotide sequence ID" value="NC_055719.1"/>
</dbReference>
<feature type="region of interest" description="Disordered" evidence="2">
    <location>
        <begin position="583"/>
        <end position="663"/>
    </location>
</feature>
<dbReference type="Proteomes" id="UP000225351">
    <property type="component" value="Segment"/>
</dbReference>
<name>A0A1Z1LWA5_9CAUD</name>
<keyword evidence="3" id="KW-0812">Transmembrane</keyword>
<dbReference type="InterPro" id="IPR051056">
    <property type="entry name" value="Glycosyl_Hydrolase_73"/>
</dbReference>
<feature type="compositionally biased region" description="Low complexity" evidence="2">
    <location>
        <begin position="637"/>
        <end position="655"/>
    </location>
</feature>
<feature type="transmembrane region" description="Helical" evidence="3">
    <location>
        <begin position="187"/>
        <end position="208"/>
    </location>
</feature>
<dbReference type="InterPro" id="IPR002901">
    <property type="entry name" value="MGlyc_endo_b_GlcNAc-like_dom"/>
</dbReference>
<dbReference type="KEGG" id="vg:65107805"/>
<keyword evidence="1" id="KW-0378">Hydrolase</keyword>
<keyword evidence="6" id="KW-1185">Reference proteome</keyword>
<accession>A0A1Z1LWA5</accession>
<dbReference type="Gene3D" id="1.10.530.10">
    <property type="match status" value="1"/>
</dbReference>
<evidence type="ECO:0000256" key="3">
    <source>
        <dbReference type="SAM" id="Phobius"/>
    </source>
</evidence>
<evidence type="ECO:0000313" key="5">
    <source>
        <dbReference type="EMBL" id="ARW56947.1"/>
    </source>
</evidence>
<reference evidence="5 6" key="1">
    <citation type="submission" date="2017-04" db="EMBL/GenBank/DDBJ databases">
        <title>Isolation and Genetic Analysis of a Novel Cyanophage S-H35 from the Bohai Sea.</title>
        <authorList>
            <person name="Xu X."/>
        </authorList>
    </citation>
    <scope>NUCLEOTIDE SEQUENCE [LARGE SCALE GENOMIC DNA]</scope>
</reference>
<dbReference type="Pfam" id="PF01832">
    <property type="entry name" value="Glucosaminidase"/>
    <property type="match status" value="1"/>
</dbReference>
<proteinExistence type="predicted"/>
<organism evidence="5 6">
    <name type="scientific">Synechococcus phage S-H35</name>
    <dbReference type="NCBI Taxonomy" id="1983572"/>
    <lineage>
        <taxon>Viruses</taxon>
        <taxon>Duplodnaviria</taxon>
        <taxon>Heunggongvirae</taxon>
        <taxon>Uroviricota</taxon>
        <taxon>Caudoviricetes</taxon>
        <taxon>Pantevenvirales</taxon>
        <taxon>Kyanoviridae</taxon>
        <taxon>Shandvirus</taxon>
        <taxon>Shandvirus sh35</taxon>
    </lineage>
</organism>
<feature type="compositionally biased region" description="Polar residues" evidence="2">
    <location>
        <begin position="591"/>
        <end position="608"/>
    </location>
</feature>
<dbReference type="GeneID" id="65107805"/>
<evidence type="ECO:0000259" key="4">
    <source>
        <dbReference type="SMART" id="SM00047"/>
    </source>
</evidence>
<keyword evidence="3" id="KW-0472">Membrane</keyword>
<protein>
    <recommendedName>
        <fullName evidence="4">Mannosyl-glycoprotein endo-beta-N-acetylglucosamidase-like domain-containing protein</fullName>
    </recommendedName>
</protein>
<feature type="domain" description="Mannosyl-glycoprotein endo-beta-N-acetylglucosamidase-like" evidence="4">
    <location>
        <begin position="374"/>
        <end position="530"/>
    </location>
</feature>
<sequence length="730" mass="77825">MATAVKKSAKLNFYKFVPPLKVSGGKGDAKDAALQNGIGKNTQAINNIGATLNSLGKVLLEFRDAQVKMIGEIQASAKDTFKPIYSKPTGGPDMGELEGGEMPETEMPSWLESLFNIVKDFLILALAGPALEWLSDPNNREAIKSTIETILKVVEFVSNFIGDRVKGLIDSLHDLFFNKEQNWWEKLGSFFSAFVNFAGLFLAIRWLTNPMNIVKDFKSVLGLFVKNLKQSRSKLARRAKALGAVAAVATLATIVVTSMNDNGGDEGKDPPEKAKGGPLPLKAGGGWINGPMSGYPVSLDGGKSTSFIGHGLEYVAQKANGGFVVPFNTPATRNNSGLTDRRIGEASRMGFDLGGMFDSMPKFDIGGSLPELPEFAAGGALTGNAAKWAEFYNYGKKAGAKYPELVSAQFALESGWGTALSAKNNFFGIKALDSESGQVHMTREVKNGRSVMEPHKFKNFNTPQDAVNHLVNQWYKDFKGYKGVNRMNDPIHGAALLKAEGYATDPIYAQSLQRILRDNKSTTEKVKGGNVTYPPGDYTSPTGGADSPAGPVGPDGNPVTMSKPFNLGDGIREMVKNLMGTFGGGSDAAATPTNGERASATESGTAPANQRAAADVSNSNQETKSKVAPPPLPPVTPASTPSTQKVAETTETVATAKRDRRTAQAQMMRNLQQQNQAQRQRIAALSQASQKAVADAQNAENSKQPTIAGGGTTTASLIDRMQSGNSLLKT</sequence>
<feature type="region of interest" description="Disordered" evidence="2">
    <location>
        <begin position="260"/>
        <end position="279"/>
    </location>
</feature>
<feature type="region of interest" description="Disordered" evidence="2">
    <location>
        <begin position="520"/>
        <end position="567"/>
    </location>
</feature>
<feature type="region of interest" description="Disordered" evidence="2">
    <location>
        <begin position="688"/>
        <end position="730"/>
    </location>
</feature>
<dbReference type="PANTHER" id="PTHR33308">
    <property type="entry name" value="PEPTIDOGLYCAN HYDROLASE FLGJ"/>
    <property type="match status" value="1"/>
</dbReference>
<evidence type="ECO:0000256" key="2">
    <source>
        <dbReference type="SAM" id="MobiDB-lite"/>
    </source>
</evidence>
<evidence type="ECO:0000256" key="1">
    <source>
        <dbReference type="ARBA" id="ARBA00022801"/>
    </source>
</evidence>
<feature type="compositionally biased region" description="Basic and acidic residues" evidence="2">
    <location>
        <begin position="265"/>
        <end position="275"/>
    </location>
</feature>
<keyword evidence="3" id="KW-1133">Transmembrane helix</keyword>
<dbReference type="PANTHER" id="PTHR33308:SF9">
    <property type="entry name" value="PEPTIDOGLYCAN HYDROLASE FLGJ"/>
    <property type="match status" value="1"/>
</dbReference>
<dbReference type="SMART" id="SM00047">
    <property type="entry name" value="LYZ2"/>
    <property type="match status" value="1"/>
</dbReference>